<feature type="active site" description="Proton donor" evidence="3">
    <location>
        <position position="67"/>
    </location>
</feature>
<feature type="binding site" evidence="3">
    <location>
        <position position="181"/>
    </location>
    <ligand>
        <name>substrate</name>
    </ligand>
</feature>
<gene>
    <name evidence="3 5" type="primary">dapF</name>
    <name evidence="5" type="ORF">Q9295_05950</name>
</gene>
<dbReference type="PANTHER" id="PTHR31689">
    <property type="entry name" value="DIAMINOPIMELATE EPIMERASE, CHLOROPLASTIC"/>
    <property type="match status" value="1"/>
</dbReference>
<evidence type="ECO:0000256" key="2">
    <source>
        <dbReference type="ARBA" id="ARBA00023235"/>
    </source>
</evidence>
<dbReference type="InterPro" id="IPR001653">
    <property type="entry name" value="DAP_epimerase_DapF"/>
</dbReference>
<dbReference type="Proteomes" id="UP001239680">
    <property type="component" value="Unassembled WGS sequence"/>
</dbReference>
<proteinExistence type="inferred from homology"/>
<evidence type="ECO:0000256" key="3">
    <source>
        <dbReference type="HAMAP-Rule" id="MF_00197"/>
    </source>
</evidence>
<comment type="catalytic activity">
    <reaction evidence="3">
        <text>(2S,6S)-2,6-diaminopimelate = meso-2,6-diaminopimelate</text>
        <dbReference type="Rhea" id="RHEA:15393"/>
        <dbReference type="ChEBI" id="CHEBI:57609"/>
        <dbReference type="ChEBI" id="CHEBI:57791"/>
        <dbReference type="EC" id="5.1.1.7"/>
    </reaction>
</comment>
<feature type="binding site" evidence="3">
    <location>
        <position position="39"/>
    </location>
    <ligand>
        <name>substrate</name>
    </ligand>
</feature>
<comment type="pathway">
    <text evidence="3">Amino-acid biosynthesis; L-lysine biosynthesis via DAP pathway; DL-2,6-diaminopimelate from LL-2,6-diaminopimelate: step 1/1.</text>
</comment>
<dbReference type="PANTHER" id="PTHR31689:SF0">
    <property type="entry name" value="DIAMINOPIMELATE EPIMERASE"/>
    <property type="match status" value="1"/>
</dbReference>
<comment type="caution">
    <text evidence="5">The sequence shown here is derived from an EMBL/GenBank/DDBJ whole genome shotgun (WGS) entry which is preliminary data.</text>
</comment>
<evidence type="ECO:0000313" key="6">
    <source>
        <dbReference type="Proteomes" id="UP001239680"/>
    </source>
</evidence>
<feature type="active site" description="Proton acceptor" evidence="3">
    <location>
        <position position="208"/>
    </location>
</feature>
<name>A0ABU0VXH9_9RHOB</name>
<dbReference type="EC" id="5.1.1.7" evidence="3 4"/>
<dbReference type="SUPFAM" id="SSF54506">
    <property type="entry name" value="Diaminopimelate epimerase-like"/>
    <property type="match status" value="2"/>
</dbReference>
<keyword evidence="6" id="KW-1185">Reference proteome</keyword>
<feature type="binding site" evidence="3">
    <location>
        <begin position="199"/>
        <end position="200"/>
    </location>
    <ligand>
        <name>substrate</name>
    </ligand>
</feature>
<evidence type="ECO:0000313" key="5">
    <source>
        <dbReference type="EMBL" id="MDQ2065905.1"/>
    </source>
</evidence>
<comment type="caution">
    <text evidence="3">Lacks conserved residue(s) required for the propagation of feature annotation.</text>
</comment>
<protein>
    <recommendedName>
        <fullName evidence="3 4">Diaminopimelate epimerase</fullName>
        <shortName evidence="3">DAP epimerase</shortName>
        <ecNumber evidence="3 4">5.1.1.7</ecNumber>
    </recommendedName>
    <alternativeName>
        <fullName evidence="3">PLP-independent amino acid racemase</fullName>
    </alternativeName>
</protein>
<dbReference type="Pfam" id="PF01678">
    <property type="entry name" value="DAP_epimerase"/>
    <property type="match status" value="2"/>
</dbReference>
<feature type="site" description="Could be important to modulate the pK values of the two catalytic cysteine residues" evidence="3">
    <location>
        <position position="150"/>
    </location>
</feature>
<dbReference type="GO" id="GO:0008837">
    <property type="term" value="F:diaminopimelate epimerase activity"/>
    <property type="evidence" value="ECO:0007669"/>
    <property type="project" value="UniProtKB-EC"/>
</dbReference>
<evidence type="ECO:0000256" key="1">
    <source>
        <dbReference type="ARBA" id="ARBA00010219"/>
    </source>
</evidence>
<keyword evidence="2 3" id="KW-0413">Isomerase</keyword>
<keyword evidence="3" id="KW-0028">Amino-acid biosynthesis</keyword>
<sequence length="264" mass="28101">MHGAGNDFVLIDGRTRRFRPSAAQISAICDRHFGVGGDQLLVLEPGEEAADLRLRIYNIDGQEAETCLNATRCAAWIILNETGASSVRIATMGGLIKASAAAPMQVTLRQPEPRFEWQSVPLAEPRDTLNLGLQAGPLTAQGALSMGNPHLTCFVPDLDAIDVPRWADQLQKHPLLPQGANVGVAQILSPEAMRLVVWERPGILTQACGSGACAAFTVARRLGLITADRAEVAMPGGKLFVEETPEGALLLTGPVAVAFWGQLP</sequence>
<accession>A0ABU0VXH9</accession>
<evidence type="ECO:0000256" key="4">
    <source>
        <dbReference type="NCBIfam" id="TIGR00652"/>
    </source>
</evidence>
<keyword evidence="3" id="KW-0457">Lysine biosynthesis</keyword>
<feature type="binding site" evidence="3">
    <location>
        <position position="58"/>
    </location>
    <ligand>
        <name>substrate</name>
    </ligand>
</feature>
<reference evidence="5 6" key="1">
    <citation type="submission" date="2023-08" db="EMBL/GenBank/DDBJ databases">
        <title>Characterization of two Paracoccaceae strains isolated from Phycosphere and proposal of Xinfangfangia lacusdiani sp. nov.</title>
        <authorList>
            <person name="Deng Y."/>
            <person name="Zhang Y.Q."/>
        </authorList>
    </citation>
    <scope>NUCLEOTIDE SEQUENCE [LARGE SCALE GENOMIC DNA]</scope>
    <source>
        <strain evidence="5 6">CPCC 101601</strain>
    </source>
</reference>
<dbReference type="HAMAP" id="MF_00197">
    <property type="entry name" value="DAP_epimerase"/>
    <property type="match status" value="1"/>
</dbReference>
<feature type="binding site" evidence="3">
    <location>
        <begin position="209"/>
        <end position="210"/>
    </location>
    <ligand>
        <name>substrate</name>
    </ligand>
</feature>
<organism evidence="5 6">
    <name type="scientific">Pseudogemmobacter lacusdianii</name>
    <dbReference type="NCBI Taxonomy" id="3069608"/>
    <lineage>
        <taxon>Bacteria</taxon>
        <taxon>Pseudomonadati</taxon>
        <taxon>Pseudomonadota</taxon>
        <taxon>Alphaproteobacteria</taxon>
        <taxon>Rhodobacterales</taxon>
        <taxon>Paracoccaceae</taxon>
        <taxon>Pseudogemmobacter</taxon>
    </lineage>
</organism>
<comment type="subcellular location">
    <subcellularLocation>
        <location evidence="3">Cytoplasm</location>
    </subcellularLocation>
</comment>
<dbReference type="Gene3D" id="3.10.310.10">
    <property type="entry name" value="Diaminopimelate Epimerase, Chain A, domain 1"/>
    <property type="match status" value="2"/>
</dbReference>
<comment type="function">
    <text evidence="3">Catalyzes the stereoinversion of LL-2,6-diaminopimelate (L,L-DAP) to meso-diaminopimelate (meso-DAP), a precursor of L-lysine and an essential component of the bacterial peptidoglycan.</text>
</comment>
<keyword evidence="3" id="KW-0963">Cytoplasm</keyword>
<dbReference type="RefSeq" id="WP_306679609.1">
    <property type="nucleotide sequence ID" value="NZ_JAVDBT010000004.1"/>
</dbReference>
<feature type="site" description="Could be important to modulate the pK values of the two catalytic cysteine residues" evidence="3">
    <location>
        <position position="199"/>
    </location>
</feature>
<feature type="binding site" evidence="3">
    <location>
        <position position="148"/>
    </location>
    <ligand>
        <name>substrate</name>
    </ligand>
</feature>
<comment type="similarity">
    <text evidence="1 3">Belongs to the diaminopimelate epimerase family.</text>
</comment>
<dbReference type="EMBL" id="JAVDBT010000004">
    <property type="protein sequence ID" value="MDQ2065905.1"/>
    <property type="molecule type" value="Genomic_DNA"/>
</dbReference>
<feature type="binding site" evidence="3">
    <location>
        <position position="6"/>
    </location>
    <ligand>
        <name>substrate</name>
    </ligand>
</feature>
<comment type="subunit">
    <text evidence="3">Homodimer.</text>
</comment>
<dbReference type="NCBIfam" id="TIGR00652">
    <property type="entry name" value="DapF"/>
    <property type="match status" value="1"/>
</dbReference>